<accession>A0A0R0CMD5</accession>
<dbReference type="AlphaFoldDB" id="A0A0R0CMD5"/>
<gene>
    <name evidence="2" type="ORF">ABB29_04515</name>
</gene>
<dbReference type="InterPro" id="IPR058063">
    <property type="entry name" value="FFLEE_fam"/>
</dbReference>
<evidence type="ECO:0000313" key="3">
    <source>
        <dbReference type="Proteomes" id="UP000052052"/>
    </source>
</evidence>
<dbReference type="PATRIC" id="fig|344882.3.peg.2240"/>
<dbReference type="Proteomes" id="UP000052052">
    <property type="component" value="Unassembled WGS sequence"/>
</dbReference>
<dbReference type="EMBL" id="LDJL01000004">
    <property type="protein sequence ID" value="KRG71087.1"/>
    <property type="molecule type" value="Genomic_DNA"/>
</dbReference>
<feature type="domain" description="DUF8198" evidence="1">
    <location>
        <begin position="29"/>
        <end position="235"/>
    </location>
</feature>
<evidence type="ECO:0000259" key="1">
    <source>
        <dbReference type="Pfam" id="PF26621"/>
    </source>
</evidence>
<reference evidence="2 3" key="1">
    <citation type="submission" date="2015-05" db="EMBL/GenBank/DDBJ databases">
        <title>Genome sequencing and analysis of members of genus Stenotrophomonas.</title>
        <authorList>
            <person name="Patil P.P."/>
            <person name="Midha S."/>
            <person name="Patil P.B."/>
        </authorList>
    </citation>
    <scope>NUCLEOTIDE SEQUENCE [LARGE SCALE GENOMIC DNA]</scope>
    <source>
        <strain evidence="2 3">DSM 21858</strain>
    </source>
</reference>
<name>A0A0R0CMD5_9GAMM</name>
<dbReference type="InterPro" id="IPR058511">
    <property type="entry name" value="DUF8198"/>
</dbReference>
<proteinExistence type="predicted"/>
<protein>
    <recommendedName>
        <fullName evidence="1">DUF8198 domain-containing protein</fullName>
    </recommendedName>
</protein>
<dbReference type="STRING" id="344882.ABB29_04515"/>
<evidence type="ECO:0000313" key="2">
    <source>
        <dbReference type="EMBL" id="KRG71087.1"/>
    </source>
</evidence>
<dbReference type="Pfam" id="PF26621">
    <property type="entry name" value="DUF8198"/>
    <property type="match status" value="1"/>
</dbReference>
<keyword evidence="3" id="KW-1185">Reference proteome</keyword>
<dbReference type="RefSeq" id="WP_057657417.1">
    <property type="nucleotide sequence ID" value="NZ_LDJL01000004.1"/>
</dbReference>
<comment type="caution">
    <text evidence="2">The sequence shown here is derived from an EMBL/GenBank/DDBJ whole genome shotgun (WGS) entry which is preliminary data.</text>
</comment>
<sequence>MVAHSPIARRVGRRLDWHRQLQDPDCHPLNQSAWLPQLRQWQAQRLRHSHASLLDDPAQRAALMFFLSDVYGAQDFSRRDADIAKVIPMMQRLLPAIVLQVVSDGLELAAVTQALDLQMAAALRRLAPRRRRLDAALYTQAYRDVGHWRLRERQIDLIERLGKGLARAVRMPGVSMLLRLSRGPAKAAGVQALQGFLERGFAAFSALDDSEGFVAGIVAGERELSQRLFDGDPRPFDD</sequence>
<organism evidence="2 3">
    <name type="scientific">Pseudoxanthomonas dokdonensis</name>
    <dbReference type="NCBI Taxonomy" id="344882"/>
    <lineage>
        <taxon>Bacteria</taxon>
        <taxon>Pseudomonadati</taxon>
        <taxon>Pseudomonadota</taxon>
        <taxon>Gammaproteobacteria</taxon>
        <taxon>Lysobacterales</taxon>
        <taxon>Lysobacteraceae</taxon>
        <taxon>Pseudoxanthomonas</taxon>
    </lineage>
</organism>
<dbReference type="OrthoDB" id="7957365at2"/>
<dbReference type="NCBIfam" id="NF047641">
    <property type="entry name" value="FFLEE_fam"/>
    <property type="match status" value="1"/>
</dbReference>